<gene>
    <name evidence="3" type="ORF">CEPIT_LOCUS43035</name>
</gene>
<sequence length="137" mass="16238">MPWYPKFYLFKLLCVLKQFFSVQLEMGGHYTGVAASKKVLLLSISISYTKKTCIELRSYQKRQIGKQSMPPFYLPNIHLAIYISLMVLYQTYVQQLENSRLKLTQLDWLSLVILWSHFQQLLAILWSICIYVLFFLD</sequence>
<keyword evidence="1" id="KW-0472">Membrane</keyword>
<keyword evidence="4" id="KW-1185">Reference proteome</keyword>
<organism evidence="3 4">
    <name type="scientific">Cuscuta epithymum</name>
    <dbReference type="NCBI Taxonomy" id="186058"/>
    <lineage>
        <taxon>Eukaryota</taxon>
        <taxon>Viridiplantae</taxon>
        <taxon>Streptophyta</taxon>
        <taxon>Embryophyta</taxon>
        <taxon>Tracheophyta</taxon>
        <taxon>Spermatophyta</taxon>
        <taxon>Magnoliopsida</taxon>
        <taxon>eudicotyledons</taxon>
        <taxon>Gunneridae</taxon>
        <taxon>Pentapetalae</taxon>
        <taxon>asterids</taxon>
        <taxon>lamiids</taxon>
        <taxon>Solanales</taxon>
        <taxon>Convolvulaceae</taxon>
        <taxon>Cuscuteae</taxon>
        <taxon>Cuscuta</taxon>
        <taxon>Cuscuta subgen. Cuscuta</taxon>
    </lineage>
</organism>
<evidence type="ECO:0000256" key="2">
    <source>
        <dbReference type="SAM" id="SignalP"/>
    </source>
</evidence>
<evidence type="ECO:0000313" key="4">
    <source>
        <dbReference type="Proteomes" id="UP001152523"/>
    </source>
</evidence>
<dbReference type="Proteomes" id="UP001152523">
    <property type="component" value="Unassembled WGS sequence"/>
</dbReference>
<feature type="signal peptide" evidence="2">
    <location>
        <begin position="1"/>
        <end position="21"/>
    </location>
</feature>
<feature type="transmembrane region" description="Helical" evidence="1">
    <location>
        <begin position="112"/>
        <end position="136"/>
    </location>
</feature>
<comment type="caution">
    <text evidence="3">The sequence shown here is derived from an EMBL/GenBank/DDBJ whole genome shotgun (WGS) entry which is preliminary data.</text>
</comment>
<feature type="transmembrane region" description="Helical" evidence="1">
    <location>
        <begin position="72"/>
        <end position="92"/>
    </location>
</feature>
<protein>
    <submittedName>
        <fullName evidence="3">Uncharacterized protein</fullName>
    </submittedName>
</protein>
<proteinExistence type="predicted"/>
<evidence type="ECO:0000256" key="1">
    <source>
        <dbReference type="SAM" id="Phobius"/>
    </source>
</evidence>
<name>A0AAV0GG45_9ASTE</name>
<evidence type="ECO:0000313" key="3">
    <source>
        <dbReference type="EMBL" id="CAH9146502.1"/>
    </source>
</evidence>
<reference evidence="3" key="1">
    <citation type="submission" date="2022-07" db="EMBL/GenBank/DDBJ databases">
        <authorList>
            <person name="Macas J."/>
            <person name="Novak P."/>
            <person name="Neumann P."/>
        </authorList>
    </citation>
    <scope>NUCLEOTIDE SEQUENCE</scope>
</reference>
<keyword evidence="1" id="KW-0812">Transmembrane</keyword>
<dbReference type="AlphaFoldDB" id="A0AAV0GG45"/>
<keyword evidence="1" id="KW-1133">Transmembrane helix</keyword>
<feature type="chain" id="PRO_5043628338" evidence="2">
    <location>
        <begin position="22"/>
        <end position="137"/>
    </location>
</feature>
<keyword evidence="2" id="KW-0732">Signal</keyword>
<dbReference type="EMBL" id="CAMAPF010001104">
    <property type="protein sequence ID" value="CAH9146502.1"/>
    <property type="molecule type" value="Genomic_DNA"/>
</dbReference>
<accession>A0AAV0GG45</accession>